<evidence type="ECO:0000256" key="3">
    <source>
        <dbReference type="ARBA" id="ARBA00023295"/>
    </source>
</evidence>
<gene>
    <name evidence="5" type="ORF">H8S34_08540</name>
</gene>
<dbReference type="SMART" id="SM00641">
    <property type="entry name" value="Glyco_25"/>
    <property type="match status" value="1"/>
</dbReference>
<dbReference type="Proteomes" id="UP000660021">
    <property type="component" value="Unassembled WGS sequence"/>
</dbReference>
<reference evidence="5 6" key="1">
    <citation type="submission" date="2020-08" db="EMBL/GenBank/DDBJ databases">
        <title>Genome public.</title>
        <authorList>
            <person name="Liu C."/>
            <person name="Sun Q."/>
        </authorList>
    </citation>
    <scope>NUCLEOTIDE SEQUENCE [LARGE SCALE GENOMIC DNA]</scope>
    <source>
        <strain evidence="5 6">New-38</strain>
    </source>
</reference>
<keyword evidence="3 4" id="KW-0326">Glycosidase</keyword>
<dbReference type="SUPFAM" id="SSF51445">
    <property type="entry name" value="(Trans)glycosidases"/>
    <property type="match status" value="1"/>
</dbReference>
<dbReference type="Gene3D" id="3.20.20.80">
    <property type="entry name" value="Glycosidases"/>
    <property type="match status" value="1"/>
</dbReference>
<organism evidence="5 6">
    <name type="scientific">Pseudoflavonifractor hominis</name>
    <dbReference type="NCBI Taxonomy" id="2763059"/>
    <lineage>
        <taxon>Bacteria</taxon>
        <taxon>Bacillati</taxon>
        <taxon>Bacillota</taxon>
        <taxon>Clostridia</taxon>
        <taxon>Eubacteriales</taxon>
        <taxon>Oscillospiraceae</taxon>
        <taxon>Pseudoflavonifractor</taxon>
    </lineage>
</organism>
<comment type="catalytic activity">
    <reaction evidence="4">
        <text>Hydrolysis of (1-&gt;4)-beta-linkages between N-acetylmuramic acid and N-acetyl-D-glucosamine residues in a peptidoglycan and between N-acetyl-D-glucosamine residues in chitodextrins.</text>
        <dbReference type="EC" id="3.2.1.17"/>
    </reaction>
</comment>
<evidence type="ECO:0000256" key="1">
    <source>
        <dbReference type="ARBA" id="ARBA00010646"/>
    </source>
</evidence>
<evidence type="ECO:0000313" key="6">
    <source>
        <dbReference type="Proteomes" id="UP000660021"/>
    </source>
</evidence>
<dbReference type="PROSITE" id="PS00953">
    <property type="entry name" value="GLYCOSYL_HYDROL_F25_1"/>
    <property type="match status" value="1"/>
</dbReference>
<comment type="caution">
    <text evidence="5">The sequence shown here is derived from an EMBL/GenBank/DDBJ whole genome shotgun (WGS) entry which is preliminary data.</text>
</comment>
<evidence type="ECO:0000256" key="4">
    <source>
        <dbReference type="RuleBase" id="RU361176"/>
    </source>
</evidence>
<dbReference type="InterPro" id="IPR002053">
    <property type="entry name" value="Glyco_hydro_25"/>
</dbReference>
<evidence type="ECO:0000313" key="5">
    <source>
        <dbReference type="EMBL" id="MBC5730876.1"/>
    </source>
</evidence>
<evidence type="ECO:0000256" key="2">
    <source>
        <dbReference type="ARBA" id="ARBA00022801"/>
    </source>
</evidence>
<dbReference type="InterPro" id="IPR018077">
    <property type="entry name" value="Glyco_hydro_fam25_subgr"/>
</dbReference>
<dbReference type="PANTHER" id="PTHR34135:SF2">
    <property type="entry name" value="LYSOZYME"/>
    <property type="match status" value="1"/>
</dbReference>
<protein>
    <recommendedName>
        <fullName evidence="4">Lysozyme</fullName>
        <ecNumber evidence="4">3.2.1.17</ecNumber>
    </recommendedName>
</protein>
<dbReference type="EMBL" id="JACOPR010000004">
    <property type="protein sequence ID" value="MBC5730876.1"/>
    <property type="molecule type" value="Genomic_DNA"/>
</dbReference>
<keyword evidence="6" id="KW-1185">Reference proteome</keyword>
<name>A0ABR7HTU7_9FIRM</name>
<proteinExistence type="inferred from homology"/>
<dbReference type="InterPro" id="IPR008270">
    <property type="entry name" value="Glyco_hydro_25_AS"/>
</dbReference>
<sequence>MKSVFRILLRLILIAAALAALAALTLAFLRWRGYILLPDEVHPPEWQVFGVDVSTYQGEVDWTSLAGQGVDFAFIKATEGSGLKDVRFAENWSGSQAAGIRPGAYHFFSYDSPGETQAQNFIETVPVTPGSLPPVVDIEFYGSYLDEPADAAATKAILDPLLEVLEEHYGVKPILYATYRSYQLYLSGREYQDYPLWISSPLVAPLLHDWDFWQYSHAARLEGYQGREQRIDLNVFRGSRKAFDAFGLPTA</sequence>
<dbReference type="InterPro" id="IPR017853">
    <property type="entry name" value="GH"/>
</dbReference>
<dbReference type="PANTHER" id="PTHR34135">
    <property type="entry name" value="LYSOZYME"/>
    <property type="match status" value="1"/>
</dbReference>
<dbReference type="Pfam" id="PF01183">
    <property type="entry name" value="Glyco_hydro_25"/>
    <property type="match status" value="1"/>
</dbReference>
<dbReference type="EC" id="3.2.1.17" evidence="4"/>
<comment type="similarity">
    <text evidence="1 4">Belongs to the glycosyl hydrolase 25 family.</text>
</comment>
<dbReference type="PROSITE" id="PS51904">
    <property type="entry name" value="GLYCOSYL_HYDROL_F25_2"/>
    <property type="match status" value="1"/>
</dbReference>
<keyword evidence="2 4" id="KW-0378">Hydrolase</keyword>
<dbReference type="GO" id="GO:0016787">
    <property type="term" value="F:hydrolase activity"/>
    <property type="evidence" value="ECO:0007669"/>
    <property type="project" value="UniProtKB-KW"/>
</dbReference>
<accession>A0ABR7HTU7</accession>